<evidence type="ECO:0000256" key="3">
    <source>
        <dbReference type="ARBA" id="ARBA00022452"/>
    </source>
</evidence>
<dbReference type="PANTHER" id="PTHR47234:SF3">
    <property type="entry name" value="SECRETIN_TONB SHORT N-TERMINAL DOMAIN-CONTAINING PROTEIN"/>
    <property type="match status" value="1"/>
</dbReference>
<keyword evidence="10" id="KW-0732">Signal</keyword>
<comment type="subcellular location">
    <subcellularLocation>
        <location evidence="1 8">Cell outer membrane</location>
        <topology evidence="1 8">Multi-pass membrane protein</topology>
    </subcellularLocation>
</comment>
<dbReference type="InterPro" id="IPR039426">
    <property type="entry name" value="TonB-dep_rcpt-like"/>
</dbReference>
<keyword evidence="6 8" id="KW-0472">Membrane</keyword>
<dbReference type="Proteomes" id="UP000315095">
    <property type="component" value="Unassembled WGS sequence"/>
</dbReference>
<dbReference type="GO" id="GO:0009279">
    <property type="term" value="C:cell outer membrane"/>
    <property type="evidence" value="ECO:0007669"/>
    <property type="project" value="UniProtKB-SubCell"/>
</dbReference>
<dbReference type="PROSITE" id="PS52016">
    <property type="entry name" value="TONB_DEPENDENT_REC_3"/>
    <property type="match status" value="1"/>
</dbReference>
<keyword evidence="2 8" id="KW-0813">Transport</keyword>
<dbReference type="InterPro" id="IPR037066">
    <property type="entry name" value="Plug_dom_sf"/>
</dbReference>
<keyword evidence="14" id="KW-1185">Reference proteome</keyword>
<evidence type="ECO:0000256" key="9">
    <source>
        <dbReference type="RuleBase" id="RU003357"/>
    </source>
</evidence>
<dbReference type="InterPro" id="IPR012910">
    <property type="entry name" value="Plug_dom"/>
</dbReference>
<evidence type="ECO:0000256" key="7">
    <source>
        <dbReference type="ARBA" id="ARBA00023237"/>
    </source>
</evidence>
<evidence type="ECO:0000256" key="2">
    <source>
        <dbReference type="ARBA" id="ARBA00022448"/>
    </source>
</evidence>
<evidence type="ECO:0000256" key="8">
    <source>
        <dbReference type="PROSITE-ProRule" id="PRU01360"/>
    </source>
</evidence>
<name>A0A4P5P1L3_9PROT</name>
<evidence type="ECO:0000313" key="13">
    <source>
        <dbReference type="EMBL" id="GCE81965.1"/>
    </source>
</evidence>
<gene>
    <name evidence="13" type="ORF">MSKU9_0106</name>
</gene>
<feature type="chain" id="PRO_5030096262" evidence="10">
    <location>
        <begin position="26"/>
        <end position="798"/>
    </location>
</feature>
<dbReference type="AlphaFoldDB" id="A0A4P5P1L3"/>
<evidence type="ECO:0000259" key="12">
    <source>
        <dbReference type="Pfam" id="PF07715"/>
    </source>
</evidence>
<feature type="signal peptide" evidence="10">
    <location>
        <begin position="1"/>
        <end position="25"/>
    </location>
</feature>
<dbReference type="PANTHER" id="PTHR47234">
    <property type="match status" value="1"/>
</dbReference>
<keyword evidence="4 8" id="KW-0812">Transmembrane</keyword>
<comment type="caution">
    <text evidence="13">The sequence shown here is derived from an EMBL/GenBank/DDBJ whole genome shotgun (WGS) entry which is preliminary data.</text>
</comment>
<protein>
    <submittedName>
        <fullName evidence="13">TonB-dependent receptor</fullName>
    </submittedName>
</protein>
<dbReference type="CDD" id="cd01347">
    <property type="entry name" value="ligand_gated_channel"/>
    <property type="match status" value="1"/>
</dbReference>
<accession>A0A4P5P1L3</accession>
<feature type="domain" description="TonB-dependent receptor-like beta-barrel" evidence="11">
    <location>
        <begin position="278"/>
        <end position="756"/>
    </location>
</feature>
<evidence type="ECO:0000256" key="10">
    <source>
        <dbReference type="SAM" id="SignalP"/>
    </source>
</evidence>
<dbReference type="Pfam" id="PF00593">
    <property type="entry name" value="TonB_dep_Rec_b-barrel"/>
    <property type="match status" value="1"/>
</dbReference>
<dbReference type="InterPro" id="IPR000531">
    <property type="entry name" value="Beta-barrel_TonB"/>
</dbReference>
<evidence type="ECO:0000256" key="1">
    <source>
        <dbReference type="ARBA" id="ARBA00004571"/>
    </source>
</evidence>
<dbReference type="InterPro" id="IPR036942">
    <property type="entry name" value="Beta-barrel_TonB_sf"/>
</dbReference>
<keyword evidence="5 9" id="KW-0798">TonB box</keyword>
<evidence type="ECO:0000259" key="11">
    <source>
        <dbReference type="Pfam" id="PF00593"/>
    </source>
</evidence>
<evidence type="ECO:0000256" key="4">
    <source>
        <dbReference type="ARBA" id="ARBA00022692"/>
    </source>
</evidence>
<accession>A0A4P5NR21</accession>
<keyword evidence="3 8" id="KW-1134">Transmembrane beta strand</keyword>
<feature type="domain" description="TonB-dependent receptor plug" evidence="12">
    <location>
        <begin position="62"/>
        <end position="180"/>
    </location>
</feature>
<organism evidence="13 14">
    <name type="scientific">Komagataeibacter diospyri</name>
    <dbReference type="NCBI Taxonomy" id="1932662"/>
    <lineage>
        <taxon>Bacteria</taxon>
        <taxon>Pseudomonadati</taxon>
        <taxon>Pseudomonadota</taxon>
        <taxon>Alphaproteobacteria</taxon>
        <taxon>Acetobacterales</taxon>
        <taxon>Acetobacteraceae</taxon>
        <taxon>Komagataeibacter</taxon>
    </lineage>
</organism>
<evidence type="ECO:0000256" key="6">
    <source>
        <dbReference type="ARBA" id="ARBA00023136"/>
    </source>
</evidence>
<dbReference type="Gene3D" id="2.170.130.10">
    <property type="entry name" value="TonB-dependent receptor, plug domain"/>
    <property type="match status" value="1"/>
</dbReference>
<evidence type="ECO:0000256" key="5">
    <source>
        <dbReference type="ARBA" id="ARBA00023077"/>
    </source>
</evidence>
<dbReference type="Pfam" id="PF07715">
    <property type="entry name" value="Plug"/>
    <property type="match status" value="1"/>
</dbReference>
<comment type="similarity">
    <text evidence="8 9">Belongs to the TonB-dependent receptor family.</text>
</comment>
<sequence>MRNRKLPFLLFLLTGISTVPMPGYAAATAETQTKDKKTTRNSGEAEQLIVTGTRTTNRKLYQSMSPVDVTSRQQILRTGQTNLRDALIVTSPSVTTPAFGTGAGGLTDAISLRGLNPDETLILINGKRRHPTANIYASPGSQQGSTPTDLDMIPMSMIDHIEILRDGAAAQYGSDAVAGVVNIILKSQDHGISAQSLVGNYGNNQGFTAGGMFNEGFRIGHGGSLQLSFDYRHQDPTHHDGTDTRYNAKVDRLFGIPASDREALGVNFNLPLTEHVTFYGNATYAHRDAKAWAFYRTMPSGYPGIYPNGYSPIQTSDENDMGVTAGFKGDNFFGFSWDVSSTYGSDWFHSGLDQSINLDLLQATGTSPNSFSIGNYRNAQWVNNVDLRRSIAAPFFAAPVAVALGFENRNEQYEMGAGDAASLYGNGSQALPGLPDVASGVHGRHIYAGYVDVNFKPLNGWEVDLAGRLEHYSDVGNAISGKVSTRYEINKWVAIRGTISNGFRAPTLAEENFTNLNVSPEAASGVLAVNSAAARSLGAKALKPERSTNLSGGIVINPLKKLHIAADVYQINIRDRIVEGGYASGAEALNAIDLSGIPVPTSLDPSAVSVNYFTNGASTRTQGLDITATYLTDFKKYGRVDWSLGLNLNRTRVSHMSYNSNGTPVLNAQQVAFLTTTTPRSKIIMSGHWSLGRFDATLRETRWGSVTDEMQYTTGPNAWSVNTFFPFEAKPRWVTDLEFGYAATRNLHLAIGGNNIFNTHPTEVPAQGRAYGVTKYDYYASQLAFNGGFYYFRADMKF</sequence>
<proteinExistence type="inferred from homology"/>
<dbReference type="SUPFAM" id="SSF56935">
    <property type="entry name" value="Porins"/>
    <property type="match status" value="1"/>
</dbReference>
<reference evidence="14" key="1">
    <citation type="submission" date="2017-01" db="EMBL/GenBank/DDBJ databases">
        <title>Komagataeibacter sp. MSKU9 whole genome sequencing project.</title>
        <authorList>
            <person name="Matsutani M."/>
            <person name="Naloka K."/>
            <person name="Theeragool G."/>
            <person name="Yakushi T."/>
            <person name="Matsushita K."/>
        </authorList>
    </citation>
    <scope>NUCLEOTIDE SEQUENCE [LARGE SCALE GENOMIC DNA]</scope>
    <source>
        <strain evidence="14">MSKU9</strain>
    </source>
</reference>
<keyword evidence="13" id="KW-0675">Receptor</keyword>
<dbReference type="EMBL" id="BDLU01000003">
    <property type="protein sequence ID" value="GCE81965.1"/>
    <property type="molecule type" value="Genomic_DNA"/>
</dbReference>
<keyword evidence="7 8" id="KW-0998">Cell outer membrane</keyword>
<evidence type="ECO:0000313" key="14">
    <source>
        <dbReference type="Proteomes" id="UP000315095"/>
    </source>
</evidence>
<dbReference type="Gene3D" id="2.40.170.20">
    <property type="entry name" value="TonB-dependent receptor, beta-barrel domain"/>
    <property type="match status" value="1"/>
</dbReference>